<organism evidence="1 2">
    <name type="scientific">Sulfurimonas xiamenensis</name>
    <dbReference type="NCBI Taxonomy" id="2590021"/>
    <lineage>
        <taxon>Bacteria</taxon>
        <taxon>Pseudomonadati</taxon>
        <taxon>Campylobacterota</taxon>
        <taxon>Epsilonproteobacteria</taxon>
        <taxon>Campylobacterales</taxon>
        <taxon>Sulfurimonadaceae</taxon>
        <taxon>Sulfurimonas</taxon>
    </lineage>
</organism>
<sequence length="100" mass="11870">MYILIPVESENIQEASLTKINEVKVWVQVLLDEGKIQEINFNENRDEFEKFSEVLIIMDENEYVWPFIELGMMVLVAHTQRSIDDIVEAFLFRELNELAY</sequence>
<dbReference type="KEGG" id="suln:FJR47_08880"/>
<protein>
    <submittedName>
        <fullName evidence="1">Uncharacterized protein</fullName>
    </submittedName>
</protein>
<dbReference type="Proteomes" id="UP000326061">
    <property type="component" value="Chromosome"/>
</dbReference>
<dbReference type="RefSeq" id="WP_152300086.1">
    <property type="nucleotide sequence ID" value="NZ_CP041166.1"/>
</dbReference>
<evidence type="ECO:0000313" key="1">
    <source>
        <dbReference type="EMBL" id="QFR44026.1"/>
    </source>
</evidence>
<evidence type="ECO:0000313" key="2">
    <source>
        <dbReference type="Proteomes" id="UP000326061"/>
    </source>
</evidence>
<reference evidence="2" key="1">
    <citation type="submission" date="2019-06" db="EMBL/GenBank/DDBJ databases">
        <title>Sulfurimonas gotlandica sp. nov., a chemoautotrophic and psychrotolerant epsilonproteobacterium isolated from a pelagic redoxcline, and an emended description of the genus Sulfurimonas.</title>
        <authorList>
            <person name="Wang S."/>
            <person name="Jiang L."/>
            <person name="Shao Z."/>
        </authorList>
    </citation>
    <scope>NUCLEOTIDE SEQUENCE [LARGE SCALE GENOMIC DNA]</scope>
    <source>
        <strain evidence="2">1-1N</strain>
    </source>
</reference>
<accession>A0AAJ4A511</accession>
<keyword evidence="2" id="KW-1185">Reference proteome</keyword>
<name>A0AAJ4A511_9BACT</name>
<gene>
    <name evidence="1" type="ORF">FJR47_08880</name>
</gene>
<dbReference type="AlphaFoldDB" id="A0AAJ4A511"/>
<dbReference type="EMBL" id="CP041166">
    <property type="protein sequence ID" value="QFR44026.1"/>
    <property type="molecule type" value="Genomic_DNA"/>
</dbReference>
<proteinExistence type="predicted"/>